<sequence>MEEHWKMGFGASGERRSKIIPGDIAPHVLPTMKKDLDHGDWRKALETGCSLSIILHTSSQLSELIAFQLMFQELFKAYFHERTARLHECLKNKELIVAREMSDNLLGASQLAEYCGTLKNVAYRFVKVDNELSLKSRDNAYLLWIRYMKKKIKRYNDPFDIMSMNAVVQRLQQAEQVQQEDLQPKSKRYLNLDSIPAEDLGTLVGLDVRPEVGMRVQIAKSALTEYPELAEDSSGGFGTITWVDPEDADGDGETGDICEVVWDKTGKTGDYRTGFEGDFRLSAAAGYRVRNEGQDYLDASDGSGESSQVDDEVSVGSSDGEGVAGLAIARHIRAFIARLEFSIVRDLNLITSIGLGFGQPLLQTYCLRLQSVCKGHISRRKTWARLSAGHILDVCIDLAVWKSDEKFRKVEISRGRYLIRIILRSWCNICKEKKATRGRGAVIRYRHRSRELNRWFTDWLDFHQSFLEKLPLVKNLMDIGWKFVVYQRLTHYFFSVWHSNVNRKMFLKAMFQGISSLSSRYIQRKYFDAMKAHLEKYHSTLAALEVISGRKLSLHWIQVLAAWHDLVSRSRAMRNVSLTLLRAWQQGLVSSHLKHWRYHDLPGQQTITNAEISTLKLKLRYANVTSKTKGLLARFIQPKARSFLPDVARKRVKEHKRSASKMNTLFFDDLKHERKSLKMSFGR</sequence>
<proteinExistence type="predicted"/>
<dbReference type="OrthoDB" id="10674270at2759"/>
<accession>L1JW82</accession>
<dbReference type="PaxDb" id="55529-EKX52599"/>
<dbReference type="EnsemblProtists" id="EKX52599">
    <property type="protein sequence ID" value="EKX52599"/>
    <property type="gene ID" value="GUITHDRAFT_133651"/>
</dbReference>
<evidence type="ECO:0000313" key="3">
    <source>
        <dbReference type="EnsemblProtists" id="EKX52599"/>
    </source>
</evidence>
<keyword evidence="4" id="KW-1185">Reference proteome</keyword>
<dbReference type="KEGG" id="gtt:GUITHDRAFT_133651"/>
<dbReference type="EMBL" id="JH992972">
    <property type="protein sequence ID" value="EKX52599.1"/>
    <property type="molecule type" value="Genomic_DNA"/>
</dbReference>
<protein>
    <submittedName>
        <fullName evidence="2 3">Uncharacterized protein</fullName>
    </submittedName>
</protein>
<evidence type="ECO:0000256" key="1">
    <source>
        <dbReference type="SAM" id="MobiDB-lite"/>
    </source>
</evidence>
<dbReference type="Proteomes" id="UP000011087">
    <property type="component" value="Unassembled WGS sequence"/>
</dbReference>
<organism evidence="2">
    <name type="scientific">Guillardia theta (strain CCMP2712)</name>
    <name type="common">Cryptophyte</name>
    <dbReference type="NCBI Taxonomy" id="905079"/>
    <lineage>
        <taxon>Eukaryota</taxon>
        <taxon>Cryptophyceae</taxon>
        <taxon>Pyrenomonadales</taxon>
        <taxon>Geminigeraceae</taxon>
        <taxon>Guillardia</taxon>
    </lineage>
</organism>
<dbReference type="HOGENOM" id="CLU_403076_0_0_1"/>
<reference evidence="4" key="2">
    <citation type="submission" date="2012-11" db="EMBL/GenBank/DDBJ databases">
        <authorList>
            <person name="Kuo A."/>
            <person name="Curtis B.A."/>
            <person name="Tanifuji G."/>
            <person name="Burki F."/>
            <person name="Gruber A."/>
            <person name="Irimia M."/>
            <person name="Maruyama S."/>
            <person name="Arias M.C."/>
            <person name="Ball S.G."/>
            <person name="Gile G.H."/>
            <person name="Hirakawa Y."/>
            <person name="Hopkins J.F."/>
            <person name="Rensing S.A."/>
            <person name="Schmutz J."/>
            <person name="Symeonidi A."/>
            <person name="Elias M."/>
            <person name="Eveleigh R.J."/>
            <person name="Herman E.K."/>
            <person name="Klute M.J."/>
            <person name="Nakayama T."/>
            <person name="Obornik M."/>
            <person name="Reyes-Prieto A."/>
            <person name="Armbrust E.V."/>
            <person name="Aves S.J."/>
            <person name="Beiko R.G."/>
            <person name="Coutinho P."/>
            <person name="Dacks J.B."/>
            <person name="Durnford D.G."/>
            <person name="Fast N.M."/>
            <person name="Green B.R."/>
            <person name="Grisdale C."/>
            <person name="Hempe F."/>
            <person name="Henrissat B."/>
            <person name="Hoppner M.P."/>
            <person name="Ishida K.-I."/>
            <person name="Kim E."/>
            <person name="Koreny L."/>
            <person name="Kroth P.G."/>
            <person name="Liu Y."/>
            <person name="Malik S.-B."/>
            <person name="Maier U.G."/>
            <person name="McRose D."/>
            <person name="Mock T."/>
            <person name="Neilson J.A."/>
            <person name="Onodera N.T."/>
            <person name="Poole A.M."/>
            <person name="Pritham E.J."/>
            <person name="Richards T.A."/>
            <person name="Rocap G."/>
            <person name="Roy S.W."/>
            <person name="Sarai C."/>
            <person name="Schaack S."/>
            <person name="Shirato S."/>
            <person name="Slamovits C.H."/>
            <person name="Spencer D.F."/>
            <person name="Suzuki S."/>
            <person name="Worden A.Z."/>
            <person name="Zauner S."/>
            <person name="Barry K."/>
            <person name="Bell C."/>
            <person name="Bharti A.K."/>
            <person name="Crow J.A."/>
            <person name="Grimwood J."/>
            <person name="Kramer R."/>
            <person name="Lindquist E."/>
            <person name="Lucas S."/>
            <person name="Salamov A."/>
            <person name="McFadden G.I."/>
            <person name="Lane C.E."/>
            <person name="Keeling P.J."/>
            <person name="Gray M.W."/>
            <person name="Grigoriev I.V."/>
            <person name="Archibald J.M."/>
        </authorList>
    </citation>
    <scope>NUCLEOTIDE SEQUENCE</scope>
    <source>
        <strain evidence="4">CCMP2712</strain>
    </source>
</reference>
<dbReference type="PROSITE" id="PS50096">
    <property type="entry name" value="IQ"/>
    <property type="match status" value="1"/>
</dbReference>
<dbReference type="GeneID" id="17309386"/>
<reference evidence="3" key="3">
    <citation type="submission" date="2015-06" db="UniProtKB">
        <authorList>
            <consortium name="EnsemblProtists"/>
        </authorList>
    </citation>
    <scope>IDENTIFICATION</scope>
</reference>
<feature type="region of interest" description="Disordered" evidence="1">
    <location>
        <begin position="296"/>
        <end position="315"/>
    </location>
</feature>
<name>L1JW82_GUITC</name>
<gene>
    <name evidence="2" type="ORF">GUITHDRAFT_133651</name>
</gene>
<reference evidence="2 4" key="1">
    <citation type="journal article" date="2012" name="Nature">
        <title>Algal genomes reveal evolutionary mosaicism and the fate of nucleomorphs.</title>
        <authorList>
            <consortium name="DOE Joint Genome Institute"/>
            <person name="Curtis B.A."/>
            <person name="Tanifuji G."/>
            <person name="Burki F."/>
            <person name="Gruber A."/>
            <person name="Irimia M."/>
            <person name="Maruyama S."/>
            <person name="Arias M.C."/>
            <person name="Ball S.G."/>
            <person name="Gile G.H."/>
            <person name="Hirakawa Y."/>
            <person name="Hopkins J.F."/>
            <person name="Kuo A."/>
            <person name="Rensing S.A."/>
            <person name="Schmutz J."/>
            <person name="Symeonidi A."/>
            <person name="Elias M."/>
            <person name="Eveleigh R.J."/>
            <person name="Herman E.K."/>
            <person name="Klute M.J."/>
            <person name="Nakayama T."/>
            <person name="Obornik M."/>
            <person name="Reyes-Prieto A."/>
            <person name="Armbrust E.V."/>
            <person name="Aves S.J."/>
            <person name="Beiko R.G."/>
            <person name="Coutinho P."/>
            <person name="Dacks J.B."/>
            <person name="Durnford D.G."/>
            <person name="Fast N.M."/>
            <person name="Green B.R."/>
            <person name="Grisdale C.J."/>
            <person name="Hempel F."/>
            <person name="Henrissat B."/>
            <person name="Hoppner M.P."/>
            <person name="Ishida K."/>
            <person name="Kim E."/>
            <person name="Koreny L."/>
            <person name="Kroth P.G."/>
            <person name="Liu Y."/>
            <person name="Malik S.B."/>
            <person name="Maier U.G."/>
            <person name="McRose D."/>
            <person name="Mock T."/>
            <person name="Neilson J.A."/>
            <person name="Onodera N.T."/>
            <person name="Poole A.M."/>
            <person name="Pritham E.J."/>
            <person name="Richards T.A."/>
            <person name="Rocap G."/>
            <person name="Roy S.W."/>
            <person name="Sarai C."/>
            <person name="Schaack S."/>
            <person name="Shirato S."/>
            <person name="Slamovits C.H."/>
            <person name="Spencer D.F."/>
            <person name="Suzuki S."/>
            <person name="Worden A.Z."/>
            <person name="Zauner S."/>
            <person name="Barry K."/>
            <person name="Bell C."/>
            <person name="Bharti A.K."/>
            <person name="Crow J.A."/>
            <person name="Grimwood J."/>
            <person name="Kramer R."/>
            <person name="Lindquist E."/>
            <person name="Lucas S."/>
            <person name="Salamov A."/>
            <person name="McFadden G.I."/>
            <person name="Lane C.E."/>
            <person name="Keeling P.J."/>
            <person name="Gray M.W."/>
            <person name="Grigoriev I.V."/>
            <person name="Archibald J.M."/>
        </authorList>
    </citation>
    <scope>NUCLEOTIDE SEQUENCE</scope>
    <source>
        <strain evidence="2 4">CCMP2712</strain>
    </source>
</reference>
<evidence type="ECO:0000313" key="2">
    <source>
        <dbReference type="EMBL" id="EKX52599.1"/>
    </source>
</evidence>
<dbReference type="RefSeq" id="XP_005839579.1">
    <property type="nucleotide sequence ID" value="XM_005839522.1"/>
</dbReference>
<evidence type="ECO:0000313" key="4">
    <source>
        <dbReference type="Proteomes" id="UP000011087"/>
    </source>
</evidence>
<dbReference type="AlphaFoldDB" id="L1JW82"/>